<organism evidence="2 3">
    <name type="scientific">Alicyclobacillus macrosporangiidus</name>
    <dbReference type="NCBI Taxonomy" id="392015"/>
    <lineage>
        <taxon>Bacteria</taxon>
        <taxon>Bacillati</taxon>
        <taxon>Bacillota</taxon>
        <taxon>Bacilli</taxon>
        <taxon>Bacillales</taxon>
        <taxon>Alicyclobacillaceae</taxon>
        <taxon>Alicyclobacillus</taxon>
    </lineage>
</organism>
<dbReference type="InterPro" id="IPR017946">
    <property type="entry name" value="PLC-like_Pdiesterase_TIM-brl"/>
</dbReference>
<dbReference type="AlphaFoldDB" id="A0A1I7JRC8"/>
<proteinExistence type="predicted"/>
<dbReference type="Gene3D" id="3.20.20.190">
    <property type="entry name" value="Phosphatidylinositol (PI) phosphodiesterase"/>
    <property type="match status" value="1"/>
</dbReference>
<dbReference type="STRING" id="392015.SAMN05421543_11176"/>
<keyword evidence="3" id="KW-1185">Reference proteome</keyword>
<gene>
    <name evidence="2" type="ORF">SAMN05421543_11176</name>
</gene>
<dbReference type="PROSITE" id="PS51704">
    <property type="entry name" value="GP_PDE"/>
    <property type="match status" value="1"/>
</dbReference>
<accession>A0A1I7JRC8</accession>
<dbReference type="GO" id="GO:0008081">
    <property type="term" value="F:phosphoric diester hydrolase activity"/>
    <property type="evidence" value="ECO:0007669"/>
    <property type="project" value="InterPro"/>
</dbReference>
<evidence type="ECO:0000313" key="3">
    <source>
        <dbReference type="Proteomes" id="UP000183508"/>
    </source>
</evidence>
<dbReference type="PANTHER" id="PTHR46211:SF1">
    <property type="entry name" value="GLYCEROPHOSPHODIESTER PHOSPHODIESTERASE, CYTOPLASMIC"/>
    <property type="match status" value="1"/>
</dbReference>
<dbReference type="PROSITE" id="PS50007">
    <property type="entry name" value="PIPLC_X_DOMAIN"/>
    <property type="match status" value="1"/>
</dbReference>
<dbReference type="eggNOG" id="COG0584">
    <property type="taxonomic scope" value="Bacteria"/>
</dbReference>
<sequence length="246" mass="27001">MTDTLILGHRGWSARYPENTLLAFSQALDLGCDGLEFDVQLTADEVPVILHDPTVDRTTGGSGRVADLTFAELRRLNAAARFAGAHSGEAQPIPTLQEVLDLAYVRYPGGLYNVELKVYDGDGRELVDRVLPLVLAHPLASRVVFSSFHHGCLAYLKSRYPGVEIGLLYEGPVQEPWRRAKDLGAYSVNLDHRFAADVVAACQAHGVRVCVWTVDPPDCIRAFLRQGVDILISNQPDVALQVRKEG</sequence>
<dbReference type="EMBL" id="FPBV01000011">
    <property type="protein sequence ID" value="SFU87761.1"/>
    <property type="molecule type" value="Genomic_DNA"/>
</dbReference>
<dbReference type="PANTHER" id="PTHR46211">
    <property type="entry name" value="GLYCEROPHOSPHORYL DIESTER PHOSPHODIESTERASE"/>
    <property type="match status" value="1"/>
</dbReference>
<feature type="domain" description="GP-PDE" evidence="1">
    <location>
        <begin position="4"/>
        <end position="243"/>
    </location>
</feature>
<dbReference type="SUPFAM" id="SSF51695">
    <property type="entry name" value="PLC-like phosphodiesterases"/>
    <property type="match status" value="1"/>
</dbReference>
<evidence type="ECO:0000313" key="2">
    <source>
        <dbReference type="EMBL" id="SFU87761.1"/>
    </source>
</evidence>
<dbReference type="InterPro" id="IPR030395">
    <property type="entry name" value="GP_PDE_dom"/>
</dbReference>
<reference evidence="3" key="1">
    <citation type="submission" date="2016-10" db="EMBL/GenBank/DDBJ databases">
        <authorList>
            <person name="Varghese N."/>
        </authorList>
    </citation>
    <scope>NUCLEOTIDE SEQUENCE [LARGE SCALE GENOMIC DNA]</scope>
    <source>
        <strain evidence="3">DSM 17980</strain>
    </source>
</reference>
<protein>
    <submittedName>
        <fullName evidence="2">Glycerophosphoryl diester phosphodiesterase</fullName>
    </submittedName>
</protein>
<dbReference type="Proteomes" id="UP000183508">
    <property type="component" value="Unassembled WGS sequence"/>
</dbReference>
<dbReference type="Pfam" id="PF03009">
    <property type="entry name" value="GDPD"/>
    <property type="match status" value="1"/>
</dbReference>
<dbReference type="GO" id="GO:0006629">
    <property type="term" value="P:lipid metabolic process"/>
    <property type="evidence" value="ECO:0007669"/>
    <property type="project" value="InterPro"/>
</dbReference>
<dbReference type="RefSeq" id="WP_074952830.1">
    <property type="nucleotide sequence ID" value="NZ_FPBV01000011.1"/>
</dbReference>
<name>A0A1I7JRC8_9BACL</name>
<evidence type="ECO:0000259" key="1">
    <source>
        <dbReference type="PROSITE" id="PS51704"/>
    </source>
</evidence>